<organism evidence="6 7">
    <name type="scientific">Chitinophaga solisilvae</name>
    <dbReference type="NCBI Taxonomy" id="1233460"/>
    <lineage>
        <taxon>Bacteria</taxon>
        <taxon>Pseudomonadati</taxon>
        <taxon>Bacteroidota</taxon>
        <taxon>Chitinophagia</taxon>
        <taxon>Chitinophagales</taxon>
        <taxon>Chitinophagaceae</taxon>
        <taxon>Chitinophaga</taxon>
    </lineage>
</organism>
<dbReference type="CDD" id="cd19534">
    <property type="entry name" value="E_NRPS"/>
    <property type="match status" value="2"/>
</dbReference>
<dbReference type="PROSITE" id="PS50075">
    <property type="entry name" value="CARRIER"/>
    <property type="match status" value="4"/>
</dbReference>
<dbReference type="Gene3D" id="3.30.559.30">
    <property type="entry name" value="Nonribosomal peptide synthetase, condensation domain"/>
    <property type="match status" value="6"/>
</dbReference>
<dbReference type="InterPro" id="IPR000873">
    <property type="entry name" value="AMP-dep_synth/lig_dom"/>
</dbReference>
<comment type="similarity">
    <text evidence="2">Belongs to the ATP-dependent AMP-binding enzyme family.</text>
</comment>
<dbReference type="InterPro" id="IPR001242">
    <property type="entry name" value="Condensation_dom"/>
</dbReference>
<dbReference type="InterPro" id="IPR023213">
    <property type="entry name" value="CAT-like_dom_sf"/>
</dbReference>
<dbReference type="CDD" id="cd17643">
    <property type="entry name" value="A_NRPS_Cytc1-like"/>
    <property type="match status" value="2"/>
</dbReference>
<dbReference type="InterPro" id="IPR029058">
    <property type="entry name" value="AB_hydrolase_fold"/>
</dbReference>
<keyword evidence="7" id="KW-1185">Reference proteome</keyword>
<dbReference type="EMBL" id="RIAR02000001">
    <property type="protein sequence ID" value="NSL86076.1"/>
    <property type="molecule type" value="Genomic_DNA"/>
</dbReference>
<gene>
    <name evidence="6" type="ORF">ECE50_004485</name>
</gene>
<evidence type="ECO:0000256" key="1">
    <source>
        <dbReference type="ARBA" id="ARBA00001957"/>
    </source>
</evidence>
<dbReference type="CDD" id="cd19531">
    <property type="entry name" value="LCL_NRPS-like"/>
    <property type="match status" value="1"/>
</dbReference>
<dbReference type="InterPro" id="IPR020806">
    <property type="entry name" value="PKS_PP-bd"/>
</dbReference>
<dbReference type="SUPFAM" id="SSF47336">
    <property type="entry name" value="ACP-like"/>
    <property type="match status" value="4"/>
</dbReference>
<evidence type="ECO:0000256" key="5">
    <source>
        <dbReference type="ARBA" id="ARBA00022737"/>
    </source>
</evidence>
<dbReference type="FunFam" id="3.40.50.980:FF:000001">
    <property type="entry name" value="Non-ribosomal peptide synthetase"/>
    <property type="match status" value="3"/>
</dbReference>
<dbReference type="Pfam" id="PF00550">
    <property type="entry name" value="PP-binding"/>
    <property type="match status" value="4"/>
</dbReference>
<dbReference type="Pfam" id="PF00668">
    <property type="entry name" value="Condensation"/>
    <property type="match status" value="6"/>
</dbReference>
<proteinExistence type="inferred from homology"/>
<protein>
    <submittedName>
        <fullName evidence="6">Amino acid adenylation domain-containing protein</fullName>
    </submittedName>
</protein>
<dbReference type="Gene3D" id="2.30.38.10">
    <property type="entry name" value="Luciferase, Domain 3"/>
    <property type="match status" value="4"/>
</dbReference>
<dbReference type="InterPro" id="IPR010071">
    <property type="entry name" value="AA_adenyl_dom"/>
</dbReference>
<evidence type="ECO:0000256" key="3">
    <source>
        <dbReference type="ARBA" id="ARBA00022450"/>
    </source>
</evidence>
<dbReference type="FunFam" id="2.30.38.10:FF:000001">
    <property type="entry name" value="Non-ribosomal peptide synthetase PvdI"/>
    <property type="match status" value="3"/>
</dbReference>
<dbReference type="NCBIfam" id="TIGR01720">
    <property type="entry name" value="NRPS-para261"/>
    <property type="match status" value="2"/>
</dbReference>
<dbReference type="Pfam" id="PF00501">
    <property type="entry name" value="AMP-binding"/>
    <property type="match status" value="4"/>
</dbReference>
<dbReference type="Gene3D" id="3.30.559.10">
    <property type="entry name" value="Chloramphenicol acetyltransferase-like domain"/>
    <property type="match status" value="6"/>
</dbReference>
<dbReference type="Gene3D" id="3.40.50.980">
    <property type="match status" value="8"/>
</dbReference>
<dbReference type="InterPro" id="IPR025110">
    <property type="entry name" value="AMP-bd_C"/>
</dbReference>
<comment type="cofactor">
    <cofactor evidence="1">
        <name>pantetheine 4'-phosphate</name>
        <dbReference type="ChEBI" id="CHEBI:47942"/>
    </cofactor>
</comment>
<dbReference type="Gene3D" id="3.40.50.1820">
    <property type="entry name" value="alpha/beta hydrolase"/>
    <property type="match status" value="1"/>
</dbReference>
<dbReference type="PANTHER" id="PTHR45527">
    <property type="entry name" value="NONRIBOSOMAL PEPTIDE SYNTHETASE"/>
    <property type="match status" value="1"/>
</dbReference>
<evidence type="ECO:0000313" key="6">
    <source>
        <dbReference type="EMBL" id="NSL86076.1"/>
    </source>
</evidence>
<dbReference type="FunFam" id="3.40.50.980:FF:000002">
    <property type="entry name" value="Enterobactin synthetase component F"/>
    <property type="match status" value="2"/>
</dbReference>
<comment type="caution">
    <text evidence="6">The sequence shown here is derived from an EMBL/GenBank/DDBJ whole genome shotgun (WGS) entry which is preliminary data.</text>
</comment>
<dbReference type="GO" id="GO:0031177">
    <property type="term" value="F:phosphopantetheine binding"/>
    <property type="evidence" value="ECO:0007669"/>
    <property type="project" value="InterPro"/>
</dbReference>
<accession>A0A433WPI2</accession>
<dbReference type="SUPFAM" id="SSF56801">
    <property type="entry name" value="Acetyl-CoA synthetase-like"/>
    <property type="match status" value="4"/>
</dbReference>
<dbReference type="InterPro" id="IPR010060">
    <property type="entry name" value="NRPS_synth"/>
</dbReference>
<dbReference type="PANTHER" id="PTHR45527:SF14">
    <property type="entry name" value="PLIPASTATIN SYNTHASE SUBUNIT B"/>
    <property type="match status" value="1"/>
</dbReference>
<dbReference type="GO" id="GO:0044550">
    <property type="term" value="P:secondary metabolite biosynthetic process"/>
    <property type="evidence" value="ECO:0007669"/>
    <property type="project" value="UniProtKB-ARBA"/>
</dbReference>
<dbReference type="InterPro" id="IPR009081">
    <property type="entry name" value="PP-bd_ACP"/>
</dbReference>
<reference evidence="6" key="1">
    <citation type="submission" date="2020-05" db="EMBL/GenBank/DDBJ databases">
        <title>Chitinophaga laudate sp. nov., isolated from a tropical peat swamp.</title>
        <authorList>
            <person name="Goh C.B.S."/>
            <person name="Lee M.S."/>
            <person name="Parimannan S."/>
            <person name="Pasbakhsh P."/>
            <person name="Yule C.M."/>
            <person name="Rajandas H."/>
            <person name="Loke S."/>
            <person name="Croft L."/>
            <person name="Tan J.B.L."/>
        </authorList>
    </citation>
    <scope>NUCLEOTIDE SEQUENCE</scope>
    <source>
        <strain evidence="6">Mgbs1</strain>
    </source>
</reference>
<dbReference type="Pfam" id="PF13193">
    <property type="entry name" value="AMP-binding_C"/>
    <property type="match status" value="4"/>
</dbReference>
<dbReference type="CDD" id="cd19543">
    <property type="entry name" value="DCL_NRPS"/>
    <property type="match status" value="1"/>
</dbReference>
<dbReference type="CDD" id="cd05930">
    <property type="entry name" value="A_NRPS"/>
    <property type="match status" value="2"/>
</dbReference>
<keyword evidence="5" id="KW-0677">Repeat</keyword>
<name>A0A433WPI2_9BACT</name>
<dbReference type="Gene3D" id="1.10.1200.10">
    <property type="entry name" value="ACP-like"/>
    <property type="match status" value="3"/>
</dbReference>
<dbReference type="GO" id="GO:0043041">
    <property type="term" value="P:amino acid activation for nonribosomal peptide biosynthetic process"/>
    <property type="evidence" value="ECO:0007669"/>
    <property type="project" value="TreeGrafter"/>
</dbReference>
<dbReference type="OrthoDB" id="4317020at2"/>
<dbReference type="InterPro" id="IPR020845">
    <property type="entry name" value="AMP-binding_CS"/>
</dbReference>
<dbReference type="GO" id="GO:0003824">
    <property type="term" value="F:catalytic activity"/>
    <property type="evidence" value="ECO:0007669"/>
    <property type="project" value="InterPro"/>
</dbReference>
<evidence type="ECO:0000313" key="7">
    <source>
        <dbReference type="Proteomes" id="UP000281028"/>
    </source>
</evidence>
<sequence length="5199" mass="583052">MSHRAVPLHPGQQEVYVDQLLNADASYYNMGVYIQLTGKLDKEKFILAAHSLPQVFDAFKLRFDLKDPVPTGYMDDGFTTAILQELDFSDTGKTREDCEQWIKEQLARPFVFDKSVLLMEQYLIKIAPDEHWYFQKSHHLVTDGFGTSALNQYVARKYKSLVTGAAEDFSYPSYEAEMAAAWSYARSAAYQEDGAYWKKKINSKPLPLLQRKMRSAAQPQKRYNSLLIDFSEAELAALDALQQATKSTLQQLTIAALITYFGKTTPQNSFIFGTPLHKRRTKQLRSIAGMFAGIIPFKGTYDPDMHPATLIRQIVADQREDYRYQHYQISDLSRHLKINTAEENLFEILINFATLNFAVDYGEGIQAHTFIPSGSSPAPLELLWLDYGGRQPMQMRVGYREDYFTATEMSLWIKRILFILQQFQHSLELPLRAISVLPEEEARLISTFHHSHAGYPATQTITSLIQQQVTQYPDAIAVSCEGRQLTYRELDQRSNQLAHGLIRRGVKPEQLVPVCVERTEEMIVSILGILKAGAAYVPVDPAYPEDRIFYMVEDTAASLLICSRYSAPIFEKVKDNIQLVIADDESAGIAQEPVLPVTVKRRPHDVAYVIYTSGSTGKPKGVLIEDLNVVRLFFTDTPLFDFSSSDVWTMFHSFCFDFSVWEMYGALFYGGRIVMVPKAVTQDTSLFAELLISEQVTVLNQTPSSFYVLQDYMTARTEDTTIRYVIFGGEALNPAKIKPWQQQYQHSRLINMYGITETTVHVTFQELNETHVDSSASVIGKPIPTLSAYILSTSQEHQPVGATGELYIGGAGVARGYLNREELTSERFIRHPFISGERLYRTGDLGRWLPDGSIEYQGRIDDQVKIRGFRIELGEIENVLQQSGLVHQGVVLAKTDHAGNKRLVAYVVPKAAFTKEGAQQWLKASLPDYMVPALWMILSEIPLTSNGKVDRKALPEPDAQELIATVYEAPRTTTEKQLAAIWQELLGISRAGIYDNFFELGGDSIRVISVVSSIRRLFNREISAYDVYVASTIEQLAALVDSRNGAAAEQQQRLNEEIRHTISLTAEAVKPLLPDAGNVEAIYPMSDIEHGMVYLSQLRPEEALYHDQILVRLPLAFSAALVEQAMQLIVRKHGTLRTAFALDVDGHNLHIVYKSVPVAVAFKNISHADEKAAKVLVEDYLRDERTRPFDITKAPLWRATLFGLQTDQVFVLQVHHAILDGWSVASLHAELFRLCSGLLAGEPVSVQPLQCSYEDYIIETLAVKKDDTNRDFWRKDLDDYKRLNIFTTEDDYQVFDHPYGAAFLDRLKEKTRQDNISLKGLFLGACVYALGMLTYEDEVTVGLVTNNRPAKEDSDRLLGCFLNTIPFRFEIGRQQTTWRTYFRKIEDKLLQMKQREKTSLFEITKITREPAGDDNPYFDVIFNFVNFHVYENEVADISPFMKMEAIHEGTFINDFTVTNTWLDFSASITNGVFLLHCVQRKQFRSGKTVQDLRIYFDNVIRAYLDEYEGRIAGSVILSGAEQQQLIQQAAGPVVDYPAAGTAVTVFEELAQQSPDAVAVRCGDTILTYGALNARANQLAHYLRRQGVGTDKLVPLCIERSADMLVAILGIWKAGAAYVPVDISYPEERISYIISDCEADTVVCSTATSRQMPPVKTLVVLDGQAAIAGEPVHNLSVSPSPADLCYVIFTSGSTGKPKGVMVEHRGMLNHLYAKINDLQMNSDTIVAYIASYTFDISVWQMFAALLTGGETVVYTESIIFQPAVLMGAVKEHQVSILELVPSYLASVLQEEINIPLERLQYLLVTGEVISRHILEQWFSHPVYGHIPVVNAYGPTEASDDITHYFMYDTPERINVPLGSTIQNLHIYILDKALQLTPAGVAGEICVAGIGVSRGYLKREQLTAERFIPNPYGSDDAARMYRTGDLGRWLPDGTLEYLGRIDEQVKIRGYRIELGEIENAVRQSGQVHQGVVLALPDENGSRRLVGYVVPQPHFNRDAIQLHLKDTLPEYMVPTVWVTLDEMPLTPNGKIDRKALPEPATAVLMEASYVAPRNETEKVLATIWQDLLRIERIGVNDNFFALGGDSIITIQVVSRAKRLGYELQAREIFRHQTVALLAAAMDARKGVLRQEAGEQGILHGAAGLLPIQQQFFDTTPDTADIRHHYNQTLLFAIDKRVSSEVLSAVLLQLQQQHDALRFAYHRENGQWIQTYSDHYTPLEEADFSAATPDELPSLITGCCRQWQASPDISRGALIRMVKIHTPETATHHRLLIVIHHLATDGVSWRILLEDMNQLLSACMQGQQPKQEDKSWSYRQWRRQLETWSDSSRLLSQQHYWEQTTAAWQPLPVDKTTTVPVTRKDTGFFTIGLDTLQTKLLLQETAAAYHTEISDLLLAALVKTVSRWSGQTAIVIGMEGHGREAISREADVSRTVGWFTSLFPVLLNIENDHTSGELICSVKEQLRSIPDKGIGYGVLKYIRRHPALAGPHPWDIEFNYLGQLDNMITGGEWMTIATEATGNDVHEDTIVKERIGVNGRVQQGMLQVDWTYSLLHFEPAVIEQLAAAWKEELEALIMHCVEQGKLTARSTPSDYGLGNAVHYRQLDAFLYGQDQLATQISAVYRLSGLQEGMLFHSLYNEQGGAYVEQLICQVTNPDLQALHDSWTAVMQKHTILRSSFNYEALDLPVQCVHHIAAIPFEVTDYSLLEEKEQEAAIQQYIQQDRRQGFSYDTPPLMRVALLKTSGTTCKMIWTYHHLLLDGWSVPILFEELLQYYDLLLQGKQLPPAETDHYQDYISYIASRDVEEEEAYWRSYLAGTTAGTLLPFIPAAADRTRGDGVYRNIHFTLDAAATNAIQAYAQKNRLTVNTVMQGVWAWILHNYTGNDTVTFGVTVSGRNGAVPNVEQRVGLYINTLPLHIHADRNLPVTAWLEQIQQRGIQSRDYEYTSINAIQRWLGITGDLFDSIMVYENYPVSEAVKSRNWKLDIADIEVKEQTNYPLSILIAAAEEIYVQFGYNASLLEDVYVTQLAGHFREVLSQFIAGINQPLGNIHLLTPEEQLQLTTTWNDTAMPEAPLVTIPARFEAQAAATPLATALICEGIRLTYAELNERANRLSHYLGSQGLISGSLTPLCTDRSPEMMIAILAIVKAGGAYVPVDPAYPAERIKFILQDCGDKNMIVTTSRYRSLLTEINPAARIICIDTLQEEWASLPAANPAIPVTGSDLAYIIYTSGSTGKPKGVMIQHDAVANLIQYQTKQFGIDATERILQFSSYSFDAAVEQMYLALFNGAALVLTPEHIRTDMQLFEQLLAAQQVTHLHATPGFLLTVTPGAYNGLKRVIAGGEACSIQLARAWAPYALFYNEYGPTETTVTAIEYLYTDTHAHKQDILPVGKPLGNTRAYVLDRYGRPLPAGIGGELYIGGKQVSPGYLHLPELTRERFIADPFSAEPGARLYKTGDLCRWLPDGHLEFLGRTDDQVKIRGYRIELGEIVHVLEVCPLVKQAVVLAVPDSAGEHAHLRLVGYVVPEGAFDKAGITAFLQQSLPDYMIPALLIALDHLPLNANGKIDRKALPDPVDAVTNVYVAPGNAMEKAMAAIWTSLLQTERVGIHDNFFERGGHSLLAIRLMAAIRKELRVELDMKDIFTYPSIAALTDHLQEKGKAASLPAVNAVRPRPEHLPLSFSQERLWFIDQLEGSLHYHMPAVLQLDGRLNRQALEAALQEIVNRHEVLRTVIIQEEDDVARQLILPENNWQLTDIITDDTDAAIREFIEQPFALSAAYMLRAGLVTLSPVKCLLVITIHHIASDGWSVGILLKELSALYNAFSQQRTPALEPLPVQYADYALWQRTHISGEMLTQQREYWTRQLAGLEPLNLPADFPRPAVQSTRGAAIQVSLDTRLAADLHGLSRHLGSTLFMTLFAAFKVLLYRYTSQEDICVGTPVAGRGQQETESLIGFFVNTLALRSQLSGDLPFHVLLQQLRAHLLDAYSHQDIPFEKVVDAVAKDRDMSRLPVFQVMFTLQQTAATPALQLDGITLTMQELEHTTAKFDLVFEMEEGHDGLSLRIEYCKDLFREDTVRQMGRHYEQLLRAIVSQPQQKIGSLSMLLPEEEQHLLQVLKGTAAGYPKEKTIIRLFEEQAQRTPDAVAVVYEHEQLTYRRLDEKATRLGHYLRQKGVQPGMLVPICLHRSEEMITGILGILKAGAAYVPIDPLYPADRISYMLEDTAAPVLVSTAACADIFSDMEHAGELVLLDADEPHISRMPAGPVAVTAAPQDVAYVIYTSGSTGRPKGVLVTNENVVRLFETDAPLYDFDESDVWTMFHSFCFDFSVWEMYGALFYGGRVIVVPRHVTQDAVLFGELLIRERVTVLNQTPSSFYVLQDYLTERTSTLPVRYVIFGGEALNPGKLKPWKQLYKDCRLINMYGITETTVHVTFQELEWHHLGNSASVIGKPIPTLSAYILNEQQGLVPLGVAGELYIGGAGVAKGYLNLPGLTAERFIMNPFVEGERLYRTGDLGRWLRDGNIEYMGRIDDQVKIRGFRIELGEIENVLQHSGLVNQGVVLAKTDQSGNRRLVGYVVPKETFTREAVMTTLKERLPDYMVPALWVTLEEIPLTSNGKVNRKALPDPDAGELTDTAYMAPRNETEQELAAIWEQLLAVSRVGIHDNFFGLGGDSIITIQVVSRAKRQGYALQAKDIFLHQTIAQLSAVLQTRKGKDTAVTGEQGLLTGAAELLPIQQWFFEQEQDTAAVVNHFNQSALLNIDKHVTPVLLEEVLRQLQEHHDALRFTYHQQEGTWIQEYGAHYSRLEVKDLSAAGEEQLEAQLTACCQYFQENLDIRNGDLIRMVLIKTPAADIHHRLLIVIHHLAVDGISWRILLEDMENLLQAAIKGTPVSLGAKGTAFRQWHEQLVTYGQSRRLLSQQRYWESMAAANAALPLLQAAAAPVYVKDNGQYTVQLDAKDTQQLLQEVPKAYHTEINDILLAALARVLTGWTGGDKIVIGLEGHGREEIGSGYDISRTVGWFTSLYPVLLNTAGCEDNSHLIKSIKEQLRQIPDKGLGYGVLKYIHRLPSLQGRQPWEIVFNYLGQLDNVSRSNSRLSPAAASAGNEIHSAYKTRELLAVNSVVQDGCLSLHWTFSRLHFDAAAIRQLADDYLKVLTALIRHCVAQGEREQVYTPSDYGLSATVSYEQLDQFLNGDTDGDSTELEDILNF</sequence>
<dbReference type="FunFam" id="3.40.50.12780:FF:000012">
    <property type="entry name" value="Non-ribosomal peptide synthetase"/>
    <property type="match status" value="4"/>
</dbReference>
<dbReference type="Proteomes" id="UP000281028">
    <property type="component" value="Unassembled WGS sequence"/>
</dbReference>
<dbReference type="FunFam" id="1.10.1200.10:FF:000005">
    <property type="entry name" value="Nonribosomal peptide synthetase 1"/>
    <property type="match status" value="4"/>
</dbReference>
<dbReference type="GO" id="GO:0005737">
    <property type="term" value="C:cytoplasm"/>
    <property type="evidence" value="ECO:0007669"/>
    <property type="project" value="TreeGrafter"/>
</dbReference>
<dbReference type="PROSITE" id="PS00012">
    <property type="entry name" value="PHOSPHOPANTETHEINE"/>
    <property type="match status" value="2"/>
</dbReference>
<evidence type="ECO:0000256" key="2">
    <source>
        <dbReference type="ARBA" id="ARBA00006432"/>
    </source>
</evidence>
<evidence type="ECO:0000256" key="4">
    <source>
        <dbReference type="ARBA" id="ARBA00022553"/>
    </source>
</evidence>
<dbReference type="NCBIfam" id="TIGR01733">
    <property type="entry name" value="AA-adenyl-dom"/>
    <property type="match status" value="4"/>
</dbReference>
<dbReference type="InterPro" id="IPR036736">
    <property type="entry name" value="ACP-like_sf"/>
</dbReference>
<dbReference type="PROSITE" id="PS00455">
    <property type="entry name" value="AMP_BINDING"/>
    <property type="match status" value="4"/>
</dbReference>
<dbReference type="Gene3D" id="3.30.300.30">
    <property type="match status" value="4"/>
</dbReference>
<dbReference type="SMART" id="SM00823">
    <property type="entry name" value="PKS_PP"/>
    <property type="match status" value="4"/>
</dbReference>
<dbReference type="InterPro" id="IPR006162">
    <property type="entry name" value="Ppantetheine_attach_site"/>
</dbReference>
<dbReference type="SUPFAM" id="SSF52777">
    <property type="entry name" value="CoA-dependent acyltransferases"/>
    <property type="match status" value="12"/>
</dbReference>
<dbReference type="FunFam" id="3.30.300.30:FF:000010">
    <property type="entry name" value="Enterobactin synthetase component F"/>
    <property type="match status" value="4"/>
</dbReference>
<keyword evidence="3" id="KW-0596">Phosphopantetheine</keyword>
<keyword evidence="4" id="KW-0597">Phosphoprotein</keyword>
<dbReference type="InterPro" id="IPR045851">
    <property type="entry name" value="AMP-bd_C_sf"/>
</dbReference>
<dbReference type="NCBIfam" id="NF003417">
    <property type="entry name" value="PRK04813.1"/>
    <property type="match status" value="4"/>
</dbReference>